<keyword evidence="2" id="KW-0902">Two-component regulatory system</keyword>
<keyword evidence="4 6" id="KW-0238">DNA-binding</keyword>
<gene>
    <name evidence="9" type="ORF">IAB26_01570</name>
</gene>
<sequence length="140" mass="16488">MEEMTIIIKITGQNETLLRQITDLLSDYEDAQIEVKQQTENPEISFHGLEMNLARRRARIRGREVDLTPIEFDILYFLASHMGIAFTRKQIYEAVWNEDFVGDTESVTTHIAHLRKKIEPDLKFPTYIQTVRKVGYRFIK</sequence>
<keyword evidence="7" id="KW-0175">Coiled coil</keyword>
<feature type="domain" description="OmpR/PhoB-type" evidence="8">
    <location>
        <begin position="41"/>
        <end position="140"/>
    </location>
</feature>
<dbReference type="CDD" id="cd00383">
    <property type="entry name" value="trans_reg_C"/>
    <property type="match status" value="1"/>
</dbReference>
<keyword evidence="3" id="KW-0805">Transcription regulation</keyword>
<dbReference type="AlphaFoldDB" id="A0A9D0ZTA3"/>
<dbReference type="GO" id="GO:0000156">
    <property type="term" value="F:phosphorelay response regulator activity"/>
    <property type="evidence" value="ECO:0007669"/>
    <property type="project" value="TreeGrafter"/>
</dbReference>
<dbReference type="InterPro" id="IPR039420">
    <property type="entry name" value="WalR-like"/>
</dbReference>
<dbReference type="GO" id="GO:0000976">
    <property type="term" value="F:transcription cis-regulatory region binding"/>
    <property type="evidence" value="ECO:0007669"/>
    <property type="project" value="TreeGrafter"/>
</dbReference>
<dbReference type="InterPro" id="IPR036388">
    <property type="entry name" value="WH-like_DNA-bd_sf"/>
</dbReference>
<evidence type="ECO:0000313" key="10">
    <source>
        <dbReference type="Proteomes" id="UP000886886"/>
    </source>
</evidence>
<dbReference type="InterPro" id="IPR001867">
    <property type="entry name" value="OmpR/PhoB-type_DNA-bd"/>
</dbReference>
<evidence type="ECO:0000256" key="6">
    <source>
        <dbReference type="PROSITE-ProRule" id="PRU01091"/>
    </source>
</evidence>
<evidence type="ECO:0000256" key="7">
    <source>
        <dbReference type="SAM" id="Coils"/>
    </source>
</evidence>
<evidence type="ECO:0000256" key="5">
    <source>
        <dbReference type="ARBA" id="ARBA00023163"/>
    </source>
</evidence>
<name>A0A9D0ZTA3_9FIRM</name>
<protein>
    <submittedName>
        <fullName evidence="9">Winged helix-turn-helix domain-containing protein</fullName>
    </submittedName>
</protein>
<dbReference type="EMBL" id="DVFT01000021">
    <property type="protein sequence ID" value="HIQ95228.1"/>
    <property type="molecule type" value="Genomic_DNA"/>
</dbReference>
<dbReference type="SMART" id="SM00862">
    <property type="entry name" value="Trans_reg_C"/>
    <property type="match status" value="1"/>
</dbReference>
<reference evidence="9" key="2">
    <citation type="journal article" date="2021" name="PeerJ">
        <title>Extensive microbial diversity within the chicken gut microbiome revealed by metagenomics and culture.</title>
        <authorList>
            <person name="Gilroy R."/>
            <person name="Ravi A."/>
            <person name="Getino M."/>
            <person name="Pursley I."/>
            <person name="Horton D.L."/>
            <person name="Alikhan N.F."/>
            <person name="Baker D."/>
            <person name="Gharbi K."/>
            <person name="Hall N."/>
            <person name="Watson M."/>
            <person name="Adriaenssens E.M."/>
            <person name="Foster-Nyarko E."/>
            <person name="Jarju S."/>
            <person name="Secka A."/>
            <person name="Antonio M."/>
            <person name="Oren A."/>
            <person name="Chaudhuri R.R."/>
            <person name="La Ragione R."/>
            <person name="Hildebrand F."/>
            <person name="Pallen M.J."/>
        </authorList>
    </citation>
    <scope>NUCLEOTIDE SEQUENCE</scope>
    <source>
        <strain evidence="9">ChiSjej3B21-11622</strain>
    </source>
</reference>
<evidence type="ECO:0000256" key="3">
    <source>
        <dbReference type="ARBA" id="ARBA00023015"/>
    </source>
</evidence>
<keyword evidence="1" id="KW-0597">Phosphoprotein</keyword>
<dbReference type="GO" id="GO:0005829">
    <property type="term" value="C:cytosol"/>
    <property type="evidence" value="ECO:0007669"/>
    <property type="project" value="TreeGrafter"/>
</dbReference>
<reference evidence="9" key="1">
    <citation type="submission" date="2020-10" db="EMBL/GenBank/DDBJ databases">
        <authorList>
            <person name="Gilroy R."/>
        </authorList>
    </citation>
    <scope>NUCLEOTIDE SEQUENCE</scope>
    <source>
        <strain evidence="9">ChiSjej3B21-11622</strain>
    </source>
</reference>
<dbReference type="PANTHER" id="PTHR48111:SF1">
    <property type="entry name" value="TWO-COMPONENT RESPONSE REGULATOR ORR33"/>
    <property type="match status" value="1"/>
</dbReference>
<dbReference type="InterPro" id="IPR016032">
    <property type="entry name" value="Sig_transdc_resp-reg_C-effctor"/>
</dbReference>
<feature type="coiled-coil region" evidence="7">
    <location>
        <begin position="14"/>
        <end position="41"/>
    </location>
</feature>
<dbReference type="SUPFAM" id="SSF46894">
    <property type="entry name" value="C-terminal effector domain of the bipartite response regulators"/>
    <property type="match status" value="1"/>
</dbReference>
<dbReference type="Proteomes" id="UP000886886">
    <property type="component" value="Unassembled WGS sequence"/>
</dbReference>
<accession>A0A9D0ZTA3</accession>
<organism evidence="9 10">
    <name type="scientific">Candidatus Limivivens merdigallinarum</name>
    <dbReference type="NCBI Taxonomy" id="2840859"/>
    <lineage>
        <taxon>Bacteria</taxon>
        <taxon>Bacillati</taxon>
        <taxon>Bacillota</taxon>
        <taxon>Clostridia</taxon>
        <taxon>Lachnospirales</taxon>
        <taxon>Lachnospiraceae</taxon>
        <taxon>Lachnospiraceae incertae sedis</taxon>
        <taxon>Candidatus Limivivens</taxon>
    </lineage>
</organism>
<keyword evidence="5" id="KW-0804">Transcription</keyword>
<evidence type="ECO:0000256" key="1">
    <source>
        <dbReference type="ARBA" id="ARBA00022553"/>
    </source>
</evidence>
<dbReference type="GO" id="GO:0006355">
    <property type="term" value="P:regulation of DNA-templated transcription"/>
    <property type="evidence" value="ECO:0007669"/>
    <property type="project" value="InterPro"/>
</dbReference>
<comment type="caution">
    <text evidence="9">The sequence shown here is derived from an EMBL/GenBank/DDBJ whole genome shotgun (WGS) entry which is preliminary data.</text>
</comment>
<dbReference type="PROSITE" id="PS51755">
    <property type="entry name" value="OMPR_PHOB"/>
    <property type="match status" value="1"/>
</dbReference>
<dbReference type="PANTHER" id="PTHR48111">
    <property type="entry name" value="REGULATOR OF RPOS"/>
    <property type="match status" value="1"/>
</dbReference>
<feature type="DNA-binding region" description="OmpR/PhoB-type" evidence="6">
    <location>
        <begin position="41"/>
        <end position="140"/>
    </location>
</feature>
<evidence type="ECO:0000313" key="9">
    <source>
        <dbReference type="EMBL" id="HIQ95228.1"/>
    </source>
</evidence>
<evidence type="ECO:0000259" key="8">
    <source>
        <dbReference type="PROSITE" id="PS51755"/>
    </source>
</evidence>
<dbReference type="Pfam" id="PF00486">
    <property type="entry name" value="Trans_reg_C"/>
    <property type="match status" value="1"/>
</dbReference>
<evidence type="ECO:0000256" key="2">
    <source>
        <dbReference type="ARBA" id="ARBA00023012"/>
    </source>
</evidence>
<dbReference type="GO" id="GO:0032993">
    <property type="term" value="C:protein-DNA complex"/>
    <property type="evidence" value="ECO:0007669"/>
    <property type="project" value="TreeGrafter"/>
</dbReference>
<proteinExistence type="predicted"/>
<dbReference type="FunFam" id="1.10.10.10:FF:000018">
    <property type="entry name" value="DNA-binding response regulator ResD"/>
    <property type="match status" value="1"/>
</dbReference>
<evidence type="ECO:0000256" key="4">
    <source>
        <dbReference type="ARBA" id="ARBA00023125"/>
    </source>
</evidence>
<dbReference type="Gene3D" id="1.10.10.10">
    <property type="entry name" value="Winged helix-like DNA-binding domain superfamily/Winged helix DNA-binding domain"/>
    <property type="match status" value="1"/>
</dbReference>